<feature type="transmembrane region" description="Helical" evidence="8">
    <location>
        <begin position="74"/>
        <end position="94"/>
    </location>
</feature>
<proteinExistence type="inferred from homology"/>
<dbReference type="RefSeq" id="WP_256762699.1">
    <property type="nucleotide sequence ID" value="NZ_JANIGO010000001.1"/>
</dbReference>
<dbReference type="Proteomes" id="UP001204142">
    <property type="component" value="Unassembled WGS sequence"/>
</dbReference>
<dbReference type="SUPFAM" id="SSF103473">
    <property type="entry name" value="MFS general substrate transporter"/>
    <property type="match status" value="1"/>
</dbReference>
<feature type="transmembrane region" description="Helical" evidence="8">
    <location>
        <begin position="242"/>
        <end position="260"/>
    </location>
</feature>
<feature type="transmembrane region" description="Helical" evidence="8">
    <location>
        <begin position="272"/>
        <end position="293"/>
    </location>
</feature>
<evidence type="ECO:0000256" key="4">
    <source>
        <dbReference type="ARBA" id="ARBA00022475"/>
    </source>
</evidence>
<feature type="transmembrane region" description="Helical" evidence="8">
    <location>
        <begin position="101"/>
        <end position="120"/>
    </location>
</feature>
<keyword evidence="6 8" id="KW-1133">Transmembrane helix</keyword>
<dbReference type="InterPro" id="IPR020846">
    <property type="entry name" value="MFS_dom"/>
</dbReference>
<protein>
    <submittedName>
        <fullName evidence="10">MFS transporter</fullName>
    </submittedName>
</protein>
<dbReference type="PANTHER" id="PTHR43271">
    <property type="entry name" value="BLL2771 PROTEIN"/>
    <property type="match status" value="1"/>
</dbReference>
<dbReference type="Pfam" id="PF07690">
    <property type="entry name" value="MFS_1"/>
    <property type="match status" value="1"/>
</dbReference>
<comment type="similarity">
    <text evidence="2">Belongs to the major facilitator superfamily.</text>
</comment>
<keyword evidence="7 8" id="KW-0472">Membrane</keyword>
<keyword evidence="4" id="KW-1003">Cell membrane</keyword>
<evidence type="ECO:0000259" key="9">
    <source>
        <dbReference type="PROSITE" id="PS50850"/>
    </source>
</evidence>
<feature type="domain" description="Major facilitator superfamily (MFS) profile" evidence="9">
    <location>
        <begin position="32"/>
        <end position="417"/>
    </location>
</feature>
<feature type="transmembrane region" description="Helical" evidence="8">
    <location>
        <begin position="36"/>
        <end position="54"/>
    </location>
</feature>
<comment type="subcellular location">
    <subcellularLocation>
        <location evidence="1">Cell membrane</location>
        <topology evidence="1">Multi-pass membrane protein</topology>
    </subcellularLocation>
</comment>
<evidence type="ECO:0000256" key="6">
    <source>
        <dbReference type="ARBA" id="ARBA00022989"/>
    </source>
</evidence>
<comment type="caution">
    <text evidence="10">The sequence shown here is derived from an EMBL/GenBank/DDBJ whole genome shotgun (WGS) entry which is preliminary data.</text>
</comment>
<dbReference type="EMBL" id="JANIGO010000001">
    <property type="protein sequence ID" value="MCQ8895039.1"/>
    <property type="molecule type" value="Genomic_DNA"/>
</dbReference>
<name>A0ABT1WC00_9BURK</name>
<keyword evidence="11" id="KW-1185">Reference proteome</keyword>
<gene>
    <name evidence="10" type="ORF">NQT62_01140</name>
</gene>
<reference evidence="10 11" key="1">
    <citation type="submission" date="2022-07" db="EMBL/GenBank/DDBJ databases">
        <authorList>
            <person name="Xamxidin M."/>
            <person name="Wu M."/>
        </authorList>
    </citation>
    <scope>NUCLEOTIDE SEQUENCE [LARGE SCALE GENOMIC DNA]</scope>
    <source>
        <strain evidence="10 11">NBRC 111650</strain>
    </source>
</reference>
<evidence type="ECO:0000256" key="3">
    <source>
        <dbReference type="ARBA" id="ARBA00022448"/>
    </source>
</evidence>
<evidence type="ECO:0000256" key="2">
    <source>
        <dbReference type="ARBA" id="ARBA00008335"/>
    </source>
</evidence>
<feature type="transmembrane region" description="Helical" evidence="8">
    <location>
        <begin position="392"/>
        <end position="410"/>
    </location>
</feature>
<feature type="transmembrane region" description="Helical" evidence="8">
    <location>
        <begin position="305"/>
        <end position="324"/>
    </location>
</feature>
<feature type="transmembrane region" description="Helical" evidence="8">
    <location>
        <begin position="161"/>
        <end position="182"/>
    </location>
</feature>
<evidence type="ECO:0000313" key="11">
    <source>
        <dbReference type="Proteomes" id="UP001204142"/>
    </source>
</evidence>
<evidence type="ECO:0000256" key="5">
    <source>
        <dbReference type="ARBA" id="ARBA00022692"/>
    </source>
</evidence>
<dbReference type="PANTHER" id="PTHR43271:SF1">
    <property type="entry name" value="INNER MEMBRANE TRANSPORT PROTEIN YNFM"/>
    <property type="match status" value="1"/>
</dbReference>
<evidence type="ECO:0000256" key="8">
    <source>
        <dbReference type="SAM" id="Phobius"/>
    </source>
</evidence>
<dbReference type="Gene3D" id="1.20.1250.20">
    <property type="entry name" value="MFS general substrate transporter like domains"/>
    <property type="match status" value="1"/>
</dbReference>
<organism evidence="10 11">
    <name type="scientific">Limnobacter humi</name>
    <dbReference type="NCBI Taxonomy" id="1778671"/>
    <lineage>
        <taxon>Bacteria</taxon>
        <taxon>Pseudomonadati</taxon>
        <taxon>Pseudomonadota</taxon>
        <taxon>Betaproteobacteria</taxon>
        <taxon>Burkholderiales</taxon>
        <taxon>Burkholderiaceae</taxon>
        <taxon>Limnobacter</taxon>
    </lineage>
</organism>
<feature type="transmembrane region" description="Helical" evidence="8">
    <location>
        <begin position="330"/>
        <end position="351"/>
    </location>
</feature>
<feature type="transmembrane region" description="Helical" evidence="8">
    <location>
        <begin position="188"/>
        <end position="207"/>
    </location>
</feature>
<sequence length="424" mass="45390">MQLNWFSFRQIPQVPMSSMSTASTYLEAGTTEYKQANLAMFLGGFATFSLLYGPQTLLPLFAHTFHVSPAGASLTLSAGTAALALMLIPFSLLSDRYGRSLLMKCSLFGSAFFTLLVPLVDTFSHFLVLRVLLGVAIAGLPATAMAYLGEEIAPSARGRAMGLYIAGNAFGGMSGRFIISWLTSVGGWHMAFLCSGLLGMAAAILFYRSVPDSRHFRARAVSLTMLLQDARALFADAALPKIYAVSFMLMGVFVALYNYLGFRLEASPYGLSHTQVSAIFLLYALGTVSSATAGRWVDKIGRRNVLWRMVVLMIAGLALTQFAWLPVIVAGVALFTMGFFGTHSTASGWAGERARERRALSSAVYLTAYYLGGSLLGSGAGLAWGFGQWRGVSATLLLALLAVLGCALLLKKITPLSAVVPPSR</sequence>
<evidence type="ECO:0000313" key="10">
    <source>
        <dbReference type="EMBL" id="MCQ8895039.1"/>
    </source>
</evidence>
<dbReference type="InterPro" id="IPR011701">
    <property type="entry name" value="MFS"/>
</dbReference>
<keyword evidence="5 8" id="KW-0812">Transmembrane</keyword>
<dbReference type="CDD" id="cd17324">
    <property type="entry name" value="MFS_NepI_like"/>
    <property type="match status" value="1"/>
</dbReference>
<dbReference type="PROSITE" id="PS50850">
    <property type="entry name" value="MFS"/>
    <property type="match status" value="1"/>
</dbReference>
<keyword evidence="3" id="KW-0813">Transport</keyword>
<evidence type="ECO:0000256" key="7">
    <source>
        <dbReference type="ARBA" id="ARBA00023136"/>
    </source>
</evidence>
<evidence type="ECO:0000256" key="1">
    <source>
        <dbReference type="ARBA" id="ARBA00004651"/>
    </source>
</evidence>
<dbReference type="InterPro" id="IPR036259">
    <property type="entry name" value="MFS_trans_sf"/>
</dbReference>
<accession>A0ABT1WC00</accession>
<feature type="transmembrane region" description="Helical" evidence="8">
    <location>
        <begin position="363"/>
        <end position="386"/>
    </location>
</feature>
<feature type="transmembrane region" description="Helical" evidence="8">
    <location>
        <begin position="126"/>
        <end position="149"/>
    </location>
</feature>